<dbReference type="AlphaFoldDB" id="A0A1L7ABN6"/>
<dbReference type="KEGG" id="rgi:RGI145_02745"/>
<dbReference type="GO" id="GO:0015226">
    <property type="term" value="F:carnitine transmembrane transporter activity"/>
    <property type="evidence" value="ECO:0007669"/>
    <property type="project" value="TreeGrafter"/>
</dbReference>
<dbReference type="eggNOG" id="COG2113">
    <property type="taxonomic scope" value="Bacteria"/>
</dbReference>
<keyword evidence="4" id="KW-0472">Membrane</keyword>
<accession>A0A1L7ABN6</accession>
<dbReference type="PROSITE" id="PS51318">
    <property type="entry name" value="TAT"/>
    <property type="match status" value="1"/>
</dbReference>
<evidence type="ECO:0000256" key="2">
    <source>
        <dbReference type="ARBA" id="ARBA00022448"/>
    </source>
</evidence>
<evidence type="ECO:0000313" key="6">
    <source>
        <dbReference type="EMBL" id="APT56192.1"/>
    </source>
</evidence>
<dbReference type="GO" id="GO:0031460">
    <property type="term" value="P:glycine betaine transport"/>
    <property type="evidence" value="ECO:0007669"/>
    <property type="project" value="TreeGrafter"/>
</dbReference>
<dbReference type="SUPFAM" id="SSF53850">
    <property type="entry name" value="Periplasmic binding protein-like II"/>
    <property type="match status" value="1"/>
</dbReference>
<keyword evidence="3" id="KW-1003">Cell membrane</keyword>
<gene>
    <name evidence="6" type="ORF">RGI145_02745</name>
</gene>
<evidence type="ECO:0000259" key="5">
    <source>
        <dbReference type="Pfam" id="PF04069"/>
    </source>
</evidence>
<dbReference type="GO" id="GO:0005275">
    <property type="term" value="F:amine transmembrane transporter activity"/>
    <property type="evidence" value="ECO:0007669"/>
    <property type="project" value="TreeGrafter"/>
</dbReference>
<dbReference type="CDD" id="cd13639">
    <property type="entry name" value="PBP2_OpuAC_like"/>
    <property type="match status" value="1"/>
</dbReference>
<comment type="subcellular location">
    <subcellularLocation>
        <location evidence="1">Cell membrane</location>
    </subcellularLocation>
</comment>
<dbReference type="Proteomes" id="UP000185494">
    <property type="component" value="Chromosome 1"/>
</dbReference>
<dbReference type="STRING" id="257708.RGI145_02745"/>
<evidence type="ECO:0000256" key="3">
    <source>
        <dbReference type="ARBA" id="ARBA00022475"/>
    </source>
</evidence>
<dbReference type="EMBL" id="CP015583">
    <property type="protein sequence ID" value="APT56192.1"/>
    <property type="molecule type" value="Genomic_DNA"/>
</dbReference>
<protein>
    <submittedName>
        <fullName evidence="6">Glycine/betaine ABC transporter substrate-binding protein</fullName>
    </submittedName>
</protein>
<name>A0A1L7ABN6_9PROT</name>
<dbReference type="Gene3D" id="3.40.190.100">
    <property type="entry name" value="Glycine betaine-binding periplasmic protein, domain 2"/>
    <property type="match status" value="1"/>
</dbReference>
<dbReference type="GO" id="GO:0043190">
    <property type="term" value="C:ATP-binding cassette (ABC) transporter complex"/>
    <property type="evidence" value="ECO:0007669"/>
    <property type="project" value="InterPro"/>
</dbReference>
<dbReference type="Pfam" id="PF04069">
    <property type="entry name" value="OpuAC"/>
    <property type="match status" value="1"/>
</dbReference>
<dbReference type="PANTHER" id="PTHR47737">
    <property type="entry name" value="GLYCINE BETAINE/PROLINE BETAINE TRANSPORT SYSTEM PERMEASE PROTEIN PROW"/>
    <property type="match status" value="1"/>
</dbReference>
<keyword evidence="2" id="KW-0813">Transport</keyword>
<feature type="domain" description="ABC-type glycine betaine transport system substrate-binding" evidence="5">
    <location>
        <begin position="34"/>
        <end position="282"/>
    </location>
</feature>
<sequence length="295" mass="33031">MLNRRNLLTLAATTGGALLTGGLARPALAQARQKVTLGYAPWADAEFVTKLAAKLMKDRLNVEPALMQSDIAPLYQGITRGDVDAMLQLWLPETHADYWKRIEGKVDRLGVLYTDAKLGWVVPNYVPKEELNSFADLKNDEVREKLGGIVQGIEPGAGLTRVSREALKTYGLDDTYRLQESSEAAMISMIERSMRRKKWVVATAWSPHWMFGKYDLRYLADPEKAMGGSEQVYAIARKGLKEQSPGVTNLLTRMNLPLDELQKAMLDAQETSYDKAVENYIAGHKDRVESWLKTA</sequence>
<dbReference type="RefSeq" id="WP_075797143.1">
    <property type="nucleotide sequence ID" value="NZ_CP015583.1"/>
</dbReference>
<dbReference type="PANTHER" id="PTHR47737:SF1">
    <property type="entry name" value="GLYCINE BETAINE_PROLINE BETAINE TRANSPORT SYSTEM PERMEASE PROTEIN PROW"/>
    <property type="match status" value="1"/>
</dbReference>
<dbReference type="GO" id="GO:0015871">
    <property type="term" value="P:choline transport"/>
    <property type="evidence" value="ECO:0007669"/>
    <property type="project" value="TreeGrafter"/>
</dbReference>
<dbReference type="InterPro" id="IPR006311">
    <property type="entry name" value="TAT_signal"/>
</dbReference>
<organism evidence="6 7">
    <name type="scientific">Roseomonas gilardii</name>
    <dbReference type="NCBI Taxonomy" id="257708"/>
    <lineage>
        <taxon>Bacteria</taxon>
        <taxon>Pseudomonadati</taxon>
        <taxon>Pseudomonadota</taxon>
        <taxon>Alphaproteobacteria</taxon>
        <taxon>Acetobacterales</taxon>
        <taxon>Roseomonadaceae</taxon>
        <taxon>Roseomonas</taxon>
    </lineage>
</organism>
<evidence type="ECO:0000313" key="7">
    <source>
        <dbReference type="Proteomes" id="UP000185494"/>
    </source>
</evidence>
<reference evidence="6 7" key="1">
    <citation type="submission" date="2016-05" db="EMBL/GenBank/DDBJ databases">
        <title>Complete Genome and Methylome Analysis of Psychrotrophic Bacterial Isolates from Antarctic Lake Untersee.</title>
        <authorList>
            <person name="Fomenkov A."/>
            <person name="Akimov V.N."/>
            <person name="Vasilyeva L.V."/>
            <person name="Andersen D."/>
            <person name="Vincze T."/>
            <person name="Roberts R.J."/>
        </authorList>
    </citation>
    <scope>NUCLEOTIDE SEQUENCE [LARGE SCALE GENOMIC DNA]</scope>
    <source>
        <strain evidence="6 7">U14-5</strain>
    </source>
</reference>
<dbReference type="InterPro" id="IPR007210">
    <property type="entry name" value="ABC_Gly_betaine_transp_sub-bd"/>
</dbReference>
<evidence type="ECO:0000256" key="4">
    <source>
        <dbReference type="ARBA" id="ARBA00023136"/>
    </source>
</evidence>
<evidence type="ECO:0000256" key="1">
    <source>
        <dbReference type="ARBA" id="ARBA00004236"/>
    </source>
</evidence>
<dbReference type="Gene3D" id="3.40.190.10">
    <property type="entry name" value="Periplasmic binding protein-like II"/>
    <property type="match status" value="1"/>
</dbReference>
<proteinExistence type="predicted"/>